<name>A0AAV4H9F4_9GAST</name>
<dbReference type="Pfam" id="PF03567">
    <property type="entry name" value="Sulfotransfer_2"/>
    <property type="match status" value="1"/>
</dbReference>
<evidence type="ECO:0000256" key="9">
    <source>
        <dbReference type="RuleBase" id="RU364020"/>
    </source>
</evidence>
<comment type="caution">
    <text evidence="10">The sequence shown here is derived from an EMBL/GenBank/DDBJ whole genome shotgun (WGS) entry which is preliminary data.</text>
</comment>
<keyword evidence="9" id="KW-0119">Carbohydrate metabolism</keyword>
<dbReference type="PANTHER" id="PTHR12137">
    <property type="entry name" value="CARBOHYDRATE SULFOTRANSFERASE"/>
    <property type="match status" value="1"/>
</dbReference>
<keyword evidence="11" id="KW-1185">Reference proteome</keyword>
<dbReference type="GO" id="GO:0000139">
    <property type="term" value="C:Golgi membrane"/>
    <property type="evidence" value="ECO:0007669"/>
    <property type="project" value="UniProtKB-SubCell"/>
</dbReference>
<evidence type="ECO:0000256" key="6">
    <source>
        <dbReference type="ARBA" id="ARBA00023034"/>
    </source>
</evidence>
<comment type="subcellular location">
    <subcellularLocation>
        <location evidence="1 9">Golgi apparatus membrane</location>
        <topology evidence="1 9">Single-pass type II membrane protein</topology>
    </subcellularLocation>
</comment>
<keyword evidence="7 9" id="KW-0472">Membrane</keyword>
<evidence type="ECO:0000313" key="11">
    <source>
        <dbReference type="Proteomes" id="UP000762676"/>
    </source>
</evidence>
<keyword evidence="4 9" id="KW-0812">Transmembrane</keyword>
<dbReference type="EMBL" id="BMAT01012524">
    <property type="protein sequence ID" value="GFR94090.1"/>
    <property type="molecule type" value="Genomic_DNA"/>
</dbReference>
<evidence type="ECO:0000256" key="4">
    <source>
        <dbReference type="ARBA" id="ARBA00022692"/>
    </source>
</evidence>
<dbReference type="InterPro" id="IPR018011">
    <property type="entry name" value="Carb_sulfotrans_8-10"/>
</dbReference>
<protein>
    <recommendedName>
        <fullName evidence="9">Carbohydrate sulfotransferase</fullName>
        <ecNumber evidence="9">2.8.2.-</ecNumber>
    </recommendedName>
</protein>
<feature type="transmembrane region" description="Helical" evidence="9">
    <location>
        <begin position="12"/>
        <end position="33"/>
    </location>
</feature>
<evidence type="ECO:0000256" key="5">
    <source>
        <dbReference type="ARBA" id="ARBA00022989"/>
    </source>
</evidence>
<keyword evidence="8 9" id="KW-0325">Glycoprotein</keyword>
<dbReference type="Proteomes" id="UP000762676">
    <property type="component" value="Unassembled WGS sequence"/>
</dbReference>
<evidence type="ECO:0000256" key="2">
    <source>
        <dbReference type="ARBA" id="ARBA00006339"/>
    </source>
</evidence>
<dbReference type="AlphaFoldDB" id="A0AAV4H9F4"/>
<evidence type="ECO:0000256" key="7">
    <source>
        <dbReference type="ARBA" id="ARBA00023136"/>
    </source>
</evidence>
<evidence type="ECO:0000313" key="10">
    <source>
        <dbReference type="EMBL" id="GFR94090.1"/>
    </source>
</evidence>
<proteinExistence type="inferred from homology"/>
<organism evidence="10 11">
    <name type="scientific">Elysia marginata</name>
    <dbReference type="NCBI Taxonomy" id="1093978"/>
    <lineage>
        <taxon>Eukaryota</taxon>
        <taxon>Metazoa</taxon>
        <taxon>Spiralia</taxon>
        <taxon>Lophotrochozoa</taxon>
        <taxon>Mollusca</taxon>
        <taxon>Gastropoda</taxon>
        <taxon>Heterobranchia</taxon>
        <taxon>Euthyneura</taxon>
        <taxon>Panpulmonata</taxon>
        <taxon>Sacoglossa</taxon>
        <taxon>Placobranchoidea</taxon>
        <taxon>Plakobranchidae</taxon>
        <taxon>Elysia</taxon>
    </lineage>
</organism>
<comment type="similarity">
    <text evidence="2 9">Belongs to the sulfotransferase 2 family.</text>
</comment>
<keyword evidence="6 9" id="KW-0333">Golgi apparatus</keyword>
<dbReference type="GO" id="GO:0008146">
    <property type="term" value="F:sulfotransferase activity"/>
    <property type="evidence" value="ECO:0007669"/>
    <property type="project" value="InterPro"/>
</dbReference>
<evidence type="ECO:0000256" key="8">
    <source>
        <dbReference type="ARBA" id="ARBA00023180"/>
    </source>
</evidence>
<dbReference type="GO" id="GO:0016051">
    <property type="term" value="P:carbohydrate biosynthetic process"/>
    <property type="evidence" value="ECO:0007669"/>
    <property type="project" value="InterPro"/>
</dbReference>
<gene>
    <name evidence="10" type="ORF">ElyMa_006242300</name>
</gene>
<keyword evidence="3 9" id="KW-0808">Transferase</keyword>
<keyword evidence="9" id="KW-0735">Signal-anchor</keyword>
<evidence type="ECO:0000256" key="1">
    <source>
        <dbReference type="ARBA" id="ARBA00004323"/>
    </source>
</evidence>
<dbReference type="EC" id="2.8.2.-" evidence="9"/>
<keyword evidence="5 9" id="KW-1133">Transmembrane helix</keyword>
<accession>A0AAV4H9F4</accession>
<sequence length="243" mass="28267">MWRINCRSGHPLCMTSLLSVLSFILTILFWSLVRLQVRDATLTRRRLTVTEAVIGATSPEVFSSRRRRYETVCENMQDIPGQVQSVYVHETTGVIYCHVPKAGCTFWKRVFNFVNNKVNEELKIIVEYFFDITYSNEETKEFLKNCITPHELAFRMWQNFVWRGYIHPNVSYHPPDPRRGPGLVKADLLAQLEVARARGLEDPSSMSRAKQAFYTNAFSSLSPHTLETLVRKFKYDYALFLDP</sequence>
<dbReference type="InterPro" id="IPR005331">
    <property type="entry name" value="Sulfotransferase"/>
</dbReference>
<evidence type="ECO:0000256" key="3">
    <source>
        <dbReference type="ARBA" id="ARBA00022679"/>
    </source>
</evidence>
<dbReference type="PANTHER" id="PTHR12137:SF33">
    <property type="entry name" value="CARBOHYDRATE SULFOTRANSFERASE 14"/>
    <property type="match status" value="1"/>
</dbReference>
<reference evidence="10 11" key="1">
    <citation type="journal article" date="2021" name="Elife">
        <title>Chloroplast acquisition without the gene transfer in kleptoplastic sea slugs, Plakobranchus ocellatus.</title>
        <authorList>
            <person name="Maeda T."/>
            <person name="Takahashi S."/>
            <person name="Yoshida T."/>
            <person name="Shimamura S."/>
            <person name="Takaki Y."/>
            <person name="Nagai Y."/>
            <person name="Toyoda A."/>
            <person name="Suzuki Y."/>
            <person name="Arimoto A."/>
            <person name="Ishii H."/>
            <person name="Satoh N."/>
            <person name="Nishiyama T."/>
            <person name="Hasebe M."/>
            <person name="Maruyama T."/>
            <person name="Minagawa J."/>
            <person name="Obokata J."/>
            <person name="Shigenobu S."/>
        </authorList>
    </citation>
    <scope>NUCLEOTIDE SEQUENCE [LARGE SCALE GENOMIC DNA]</scope>
</reference>